<protein>
    <submittedName>
        <fullName evidence="2">YjbF family lipoprotein</fullName>
    </submittedName>
</protein>
<dbReference type="SUPFAM" id="SSF159270">
    <property type="entry name" value="YmcC-like"/>
    <property type="match status" value="1"/>
</dbReference>
<dbReference type="Pfam" id="PF11102">
    <property type="entry name" value="YjbF"/>
    <property type="match status" value="1"/>
</dbReference>
<dbReference type="Proteomes" id="UP001455088">
    <property type="component" value="Unassembled WGS sequence"/>
</dbReference>
<accession>A0ABU9JKD4</accession>
<reference evidence="2 3" key="1">
    <citation type="submission" date="2024-04" db="EMBL/GenBank/DDBJ databases">
        <title>Bacterial endophytes with biocontrol capabilities against important plant pathogens.</title>
        <authorList>
            <person name="Alayande K.A."/>
        </authorList>
    </citation>
    <scope>NUCLEOTIDE SEQUENCE [LARGE SCALE GENOMIC DNA]</scope>
    <source>
        <strain evidence="2 3">KV22</strain>
    </source>
</reference>
<proteinExistence type="predicted"/>
<comment type="caution">
    <text evidence="2">The sequence shown here is derived from an EMBL/GenBank/DDBJ whole genome shotgun (WGS) entry which is preliminary data.</text>
</comment>
<keyword evidence="1" id="KW-0732">Signal</keyword>
<evidence type="ECO:0000313" key="3">
    <source>
        <dbReference type="Proteomes" id="UP001455088"/>
    </source>
</evidence>
<dbReference type="Gene3D" id="2.40.360.10">
    <property type="entry name" value="YmcC-like"/>
    <property type="match status" value="1"/>
</dbReference>
<dbReference type="InterPro" id="IPR023373">
    <property type="entry name" value="YmcC_sf"/>
</dbReference>
<dbReference type="RefSeq" id="WP_254665290.1">
    <property type="nucleotide sequence ID" value="NZ_JBBYHY010000003.1"/>
</dbReference>
<feature type="signal peptide" evidence="1">
    <location>
        <begin position="1"/>
        <end position="18"/>
    </location>
</feature>
<keyword evidence="3" id="KW-1185">Reference proteome</keyword>
<dbReference type="InterPro" id="IPR021308">
    <property type="entry name" value="GfcB"/>
</dbReference>
<organism evidence="2 3">
    <name type="scientific">Stenotrophomonas bentonitica</name>
    <dbReference type="NCBI Taxonomy" id="1450134"/>
    <lineage>
        <taxon>Bacteria</taxon>
        <taxon>Pseudomonadati</taxon>
        <taxon>Pseudomonadota</taxon>
        <taxon>Gammaproteobacteria</taxon>
        <taxon>Lysobacterales</taxon>
        <taxon>Lysobacteraceae</taxon>
        <taxon>Stenotrophomonas</taxon>
    </lineage>
</organism>
<dbReference type="PROSITE" id="PS51257">
    <property type="entry name" value="PROKAR_LIPOPROTEIN"/>
    <property type="match status" value="1"/>
</dbReference>
<feature type="chain" id="PRO_5045926248" evidence="1">
    <location>
        <begin position="19"/>
        <end position="215"/>
    </location>
</feature>
<dbReference type="EMBL" id="JBBYHY010000003">
    <property type="protein sequence ID" value="MEL3953304.1"/>
    <property type="molecule type" value="Genomic_DNA"/>
</dbReference>
<sequence>MRGLAALLLMGFALSGCGVVGRTSVKTVQLAMQGKPDVQPTAADVAANRYPQIKVTGPRGGAVLVLGNLDGDRQAWYSNDRSVVFLEDGLVVGTHGGIPELQGMRIEGQNPFQALHQIEGPITIQRQYDVMPGYRFGMTVSGTLERLGTENVEILNRTRSLLHVRERLEGQDWKRDNHYWVDPANGFIWKSVQAIAPDASLEIIQLKPYLPDLNR</sequence>
<evidence type="ECO:0000313" key="2">
    <source>
        <dbReference type="EMBL" id="MEL3953304.1"/>
    </source>
</evidence>
<gene>
    <name evidence="2" type="ORF">AAE039_06990</name>
</gene>
<evidence type="ECO:0000256" key="1">
    <source>
        <dbReference type="SAM" id="SignalP"/>
    </source>
</evidence>
<name>A0ABU9JKD4_9GAMM</name>
<keyword evidence="2" id="KW-0449">Lipoprotein</keyword>